<evidence type="ECO:0000313" key="1">
    <source>
        <dbReference type="EMBL" id="MCD7472046.1"/>
    </source>
</evidence>
<comment type="caution">
    <text evidence="1">The sequence shown here is derived from an EMBL/GenBank/DDBJ whole genome shotgun (WGS) entry which is preliminary data.</text>
</comment>
<evidence type="ECO:0000313" key="2">
    <source>
        <dbReference type="Proteomes" id="UP000823775"/>
    </source>
</evidence>
<feature type="non-terminal residue" evidence="1">
    <location>
        <position position="1"/>
    </location>
</feature>
<sequence length="84" mass="9261">EISHNSQKGVLSMKFEKGVKSKKSHYSTLGSMMPGHYSAGSAAIYRQPRCVEARKGEKGPEIWVWESLYPISMRLSDCGGGGRL</sequence>
<dbReference type="EMBL" id="JACEIK010001763">
    <property type="protein sequence ID" value="MCD7472046.1"/>
    <property type="molecule type" value="Genomic_DNA"/>
</dbReference>
<gene>
    <name evidence="1" type="ORF">HAX54_012928</name>
</gene>
<dbReference type="Proteomes" id="UP000823775">
    <property type="component" value="Unassembled WGS sequence"/>
</dbReference>
<organism evidence="1 2">
    <name type="scientific">Datura stramonium</name>
    <name type="common">Jimsonweed</name>
    <name type="synonym">Common thornapple</name>
    <dbReference type="NCBI Taxonomy" id="4076"/>
    <lineage>
        <taxon>Eukaryota</taxon>
        <taxon>Viridiplantae</taxon>
        <taxon>Streptophyta</taxon>
        <taxon>Embryophyta</taxon>
        <taxon>Tracheophyta</taxon>
        <taxon>Spermatophyta</taxon>
        <taxon>Magnoliopsida</taxon>
        <taxon>eudicotyledons</taxon>
        <taxon>Gunneridae</taxon>
        <taxon>Pentapetalae</taxon>
        <taxon>asterids</taxon>
        <taxon>lamiids</taxon>
        <taxon>Solanales</taxon>
        <taxon>Solanaceae</taxon>
        <taxon>Solanoideae</taxon>
        <taxon>Datureae</taxon>
        <taxon>Datura</taxon>
    </lineage>
</organism>
<accession>A0ABS8TKI2</accession>
<proteinExistence type="predicted"/>
<protein>
    <submittedName>
        <fullName evidence="1">Uncharacterized protein</fullName>
    </submittedName>
</protein>
<name>A0ABS8TKI2_DATST</name>
<keyword evidence="2" id="KW-1185">Reference proteome</keyword>
<reference evidence="1 2" key="1">
    <citation type="journal article" date="2021" name="BMC Genomics">
        <title>Datura genome reveals duplications of psychoactive alkaloid biosynthetic genes and high mutation rate following tissue culture.</title>
        <authorList>
            <person name="Rajewski A."/>
            <person name="Carter-House D."/>
            <person name="Stajich J."/>
            <person name="Litt A."/>
        </authorList>
    </citation>
    <scope>NUCLEOTIDE SEQUENCE [LARGE SCALE GENOMIC DNA]</scope>
    <source>
        <strain evidence="1">AR-01</strain>
    </source>
</reference>